<dbReference type="Pfam" id="PF04548">
    <property type="entry name" value="AIG1"/>
    <property type="match status" value="1"/>
</dbReference>
<name>A0A6P8Q5V0_GEOSA</name>
<keyword evidence="4" id="KW-0175">Coiled coil</keyword>
<feature type="coiled-coil region" evidence="4">
    <location>
        <begin position="248"/>
        <end position="309"/>
    </location>
</feature>
<dbReference type="PANTHER" id="PTHR10903:SF184">
    <property type="entry name" value="GTP-BINDING PROTEIN A"/>
    <property type="match status" value="1"/>
</dbReference>
<evidence type="ECO:0000313" key="7">
    <source>
        <dbReference type="RefSeq" id="XP_033790650.1"/>
    </source>
</evidence>
<evidence type="ECO:0000256" key="4">
    <source>
        <dbReference type="SAM" id="Coils"/>
    </source>
</evidence>
<dbReference type="InterPro" id="IPR027417">
    <property type="entry name" value="P-loop_NTPase"/>
</dbReference>
<gene>
    <name evidence="7" type="primary">LOC117355759</name>
</gene>
<accession>A0A6P8Q5V0</accession>
<dbReference type="GeneID" id="117355759"/>
<dbReference type="SUPFAM" id="SSF52540">
    <property type="entry name" value="P-loop containing nucleoside triphosphate hydrolases"/>
    <property type="match status" value="1"/>
</dbReference>
<proteinExistence type="inferred from homology"/>
<feature type="domain" description="AIG1-type G" evidence="5">
    <location>
        <begin position="39"/>
        <end position="244"/>
    </location>
</feature>
<keyword evidence="6" id="KW-1185">Reference proteome</keyword>
<evidence type="ECO:0000256" key="1">
    <source>
        <dbReference type="ARBA" id="ARBA00008535"/>
    </source>
</evidence>
<evidence type="ECO:0000259" key="5">
    <source>
        <dbReference type="PROSITE" id="PS51720"/>
    </source>
</evidence>
<dbReference type="PANTHER" id="PTHR10903">
    <property type="entry name" value="GTPASE, IMAP FAMILY MEMBER-RELATED"/>
    <property type="match status" value="1"/>
</dbReference>
<dbReference type="Gene3D" id="3.40.50.300">
    <property type="entry name" value="P-loop containing nucleotide triphosphate hydrolases"/>
    <property type="match status" value="1"/>
</dbReference>
<dbReference type="OrthoDB" id="8954335at2759"/>
<dbReference type="KEGG" id="gsh:117355759"/>
<evidence type="ECO:0000256" key="3">
    <source>
        <dbReference type="ARBA" id="ARBA00023134"/>
    </source>
</evidence>
<dbReference type="FunFam" id="3.40.50.300:FF:000366">
    <property type="entry name" value="GTPase, IMAP family member 2"/>
    <property type="match status" value="1"/>
</dbReference>
<dbReference type="CDD" id="cd01852">
    <property type="entry name" value="AIG1"/>
    <property type="match status" value="1"/>
</dbReference>
<keyword evidence="3" id="KW-0342">GTP-binding</keyword>
<dbReference type="InterPro" id="IPR006703">
    <property type="entry name" value="G_AIG1"/>
</dbReference>
<sequence length="346" mass="40223">MTSFEDNVTEMPTQKHLFENRLCRTVSFMSVLRDRYSGKSELRIILVGKTGTGKSATGNTILGEEKFASGTQQTSITKECNKQKVMRNGRDIIVVDTPGLFDTDLPEKTVVKEIGRCVAISSPGPHAILLVLKPDRYTEEEKKSVKRIQDIFGKEVIKYMIILYTHRDNLDLGNTTIKNYVTNLGHEHLQELIKSCGNRYYAINNKAPKRDKEKQVYELIEMVDIMVKENNVKCYTTIMYIQVEEMIKKKEAELLKKYNEEYESKKQRIQEEIKAIEEKPQDEDKLKELNAKKAILQCLEEEERQKKERSRDDAEDSIGGVLWKLLTWLKDRIAKWFMEMIPKNQS</sequence>
<keyword evidence="2" id="KW-0547">Nucleotide-binding</keyword>
<evidence type="ECO:0000313" key="6">
    <source>
        <dbReference type="Proteomes" id="UP000515159"/>
    </source>
</evidence>
<dbReference type="GO" id="GO:0005525">
    <property type="term" value="F:GTP binding"/>
    <property type="evidence" value="ECO:0007669"/>
    <property type="project" value="UniProtKB-KW"/>
</dbReference>
<reference evidence="7" key="1">
    <citation type="submission" date="2025-08" db="UniProtKB">
        <authorList>
            <consortium name="RefSeq"/>
        </authorList>
    </citation>
    <scope>IDENTIFICATION</scope>
</reference>
<dbReference type="RefSeq" id="XP_033790650.1">
    <property type="nucleotide sequence ID" value="XM_033934759.1"/>
</dbReference>
<evidence type="ECO:0000256" key="2">
    <source>
        <dbReference type="ARBA" id="ARBA00022741"/>
    </source>
</evidence>
<dbReference type="FunCoup" id="A0A6P8Q5V0">
    <property type="interactions" value="15"/>
</dbReference>
<comment type="similarity">
    <text evidence="1">Belongs to the TRAFAC class TrmE-Era-EngA-EngB-Septin-like GTPase superfamily. AIG1/Toc34/Toc159-like paraseptin GTPase family. IAN subfamily.</text>
</comment>
<dbReference type="Proteomes" id="UP000515159">
    <property type="component" value="Chromosome 2"/>
</dbReference>
<dbReference type="AlphaFoldDB" id="A0A6P8Q5V0"/>
<dbReference type="InParanoid" id="A0A6P8Q5V0"/>
<dbReference type="InterPro" id="IPR045058">
    <property type="entry name" value="GIMA/IAN/Toc"/>
</dbReference>
<protein>
    <submittedName>
        <fullName evidence="7">GTPase IMAP family member 9-like</fullName>
    </submittedName>
</protein>
<organism evidence="6 7">
    <name type="scientific">Geotrypetes seraphini</name>
    <name type="common">Gaboon caecilian</name>
    <name type="synonym">Caecilia seraphini</name>
    <dbReference type="NCBI Taxonomy" id="260995"/>
    <lineage>
        <taxon>Eukaryota</taxon>
        <taxon>Metazoa</taxon>
        <taxon>Chordata</taxon>
        <taxon>Craniata</taxon>
        <taxon>Vertebrata</taxon>
        <taxon>Euteleostomi</taxon>
        <taxon>Amphibia</taxon>
        <taxon>Gymnophiona</taxon>
        <taxon>Geotrypetes</taxon>
    </lineage>
</organism>
<dbReference type="PROSITE" id="PS51720">
    <property type="entry name" value="G_AIG1"/>
    <property type="match status" value="1"/>
</dbReference>